<dbReference type="GO" id="GO:0015031">
    <property type="term" value="P:protein transport"/>
    <property type="evidence" value="ECO:0007669"/>
    <property type="project" value="UniProtKB-KW"/>
</dbReference>
<evidence type="ECO:0000256" key="4">
    <source>
        <dbReference type="ARBA" id="ARBA00022927"/>
    </source>
</evidence>
<evidence type="ECO:0000256" key="3">
    <source>
        <dbReference type="ARBA" id="ARBA00022490"/>
    </source>
</evidence>
<evidence type="ECO:0000313" key="7">
    <source>
        <dbReference type="EMBL" id="CEP17889.1"/>
    </source>
</evidence>
<keyword evidence="4" id="KW-0653">Protein transport</keyword>
<dbReference type="Pfam" id="PF00780">
    <property type="entry name" value="CNH"/>
    <property type="match status" value="1"/>
</dbReference>
<dbReference type="GO" id="GO:0005737">
    <property type="term" value="C:cytoplasm"/>
    <property type="evidence" value="ECO:0007669"/>
    <property type="project" value="UniProtKB-SubCell"/>
</dbReference>
<dbReference type="STRING" id="35722.A0A0B7NSB6"/>
<name>A0A0B7NSB6_9FUNG</name>
<reference evidence="7 8" key="1">
    <citation type="submission" date="2014-09" db="EMBL/GenBank/DDBJ databases">
        <authorList>
            <person name="Ellenberger Sabrina"/>
        </authorList>
    </citation>
    <scope>NUCLEOTIDE SEQUENCE [LARGE SCALE GENOMIC DNA]</scope>
    <source>
        <strain evidence="7 8">CBS 412.66</strain>
    </source>
</reference>
<evidence type="ECO:0000259" key="6">
    <source>
        <dbReference type="PROSITE" id="PS50219"/>
    </source>
</evidence>
<dbReference type="Proteomes" id="UP000054107">
    <property type="component" value="Unassembled WGS sequence"/>
</dbReference>
<dbReference type="PROSITE" id="PS50219">
    <property type="entry name" value="CNH"/>
    <property type="match status" value="1"/>
</dbReference>
<sequence length="1088" mass="122688">MPYTPYTLQKILSPSRADEPTPSASSSASFFSRRPTSPSQEPLNTSTARSARARIDSVGAWDSDLYCGTSEGVVLHYSLEDSSSSDKSFNTRLENTIHLGVGKKSVERILLIPQVSKAIVLCDSTLLFFSLPFFDPIPAAFIQPIKGVSCFSHDIGEEDRIGEDGTVELSVVKRRVIQLYKIGESMHLKKELPLTDGAIALTRHSRILCLADTQNYKLINLQQSSVTLLIPTPQVPATSPTLLRSAPQLVPRPLVAVVRKDEFLVVSGSSDNQTIGIFVYANGDAIRGTLQWSSYPKALCVEYPYIAALLRNNTIEIHNILDQSLLQTISLDPSIEAKGMAFGHGIKVWMDGLAKTLKRHVWPPPPPLQDNQDRYYDVDLESQLQREIIRYSTAAARILVFGKDSVLAQVTTPLVVQVDALLEKNLVEEAMQLAEQARNTLSSDNNVYVERLGSELNYTYQKSGLLLLKETLFDDAFTYMSKGDMDPRVVIHMFEGLAQPKWLREAPPVLLFDGVIALVEELGTIKNIVNHSLQDSNSSDEMRRVLLMNAREALNKYLRKERDKRRDRLGQNDTICKVIDTSLLKIYMSQKDDKAIYQLLKQPNDCSVKDCAKVLYKSNKYYALSILYESKHMYDKVLDIWTKIYSGELADPEFENGLERIKDLLLQDVHPEELPLSVIMHYAWWLTHQKPAYGVLVFTESPRTGDMDPDEILERLSSYGKDGALASLKTGYINPDEMQKRLSSYNNEAVRTYLEYLVFTQKSERAEYHTLLAYIYVHDVYTEIEQKKQLSQIKALAEGFKKQTDPMKIVPIVDDSKGFNNSTFVGYLGLEILQTQLVKKRLLLIHLLQSSQLYSPQVLLDALVKAGPLEIEKVIVYGRMSMHKEALDILIHELCDFVGAETYCVTNGQSTGVIPATMSLAEKPLPPLILDDEYLSPKSLNERRALFTMLFKSYIAIKDSSKLMVSRSMHLLNTQGFYLDTLEVLDTIPKDWSIDMLQEFLIRSLRRSLDDYNESQIVLGLSRGENLLAGSNLIHTYKEIGPISIDKHTACLKCHRSVGSSVFVRESQHGQLLHLHCAKLLGLIEAKE</sequence>
<dbReference type="PANTHER" id="PTHR12894">
    <property type="entry name" value="CNH DOMAIN CONTAINING"/>
    <property type="match status" value="1"/>
</dbReference>
<keyword evidence="8" id="KW-1185">Reference proteome</keyword>
<feature type="compositionally biased region" description="Low complexity" evidence="5">
    <location>
        <begin position="20"/>
        <end position="39"/>
    </location>
</feature>
<comment type="subcellular location">
    <subcellularLocation>
        <location evidence="1">Cytoplasm</location>
    </subcellularLocation>
</comment>
<feature type="compositionally biased region" description="Polar residues" evidence="5">
    <location>
        <begin position="40"/>
        <end position="49"/>
    </location>
</feature>
<feature type="compositionally biased region" description="Polar residues" evidence="5">
    <location>
        <begin position="1"/>
        <end position="12"/>
    </location>
</feature>
<gene>
    <name evidence="7" type="primary">PARPA_12189.1 scaffold 44939</name>
</gene>
<evidence type="ECO:0000256" key="2">
    <source>
        <dbReference type="ARBA" id="ARBA00022448"/>
    </source>
</evidence>
<keyword evidence="3" id="KW-0963">Cytoplasm</keyword>
<accession>A0A0B7NSB6</accession>
<dbReference type="GO" id="GO:0006914">
    <property type="term" value="P:autophagy"/>
    <property type="evidence" value="ECO:0007669"/>
    <property type="project" value="TreeGrafter"/>
</dbReference>
<feature type="region of interest" description="Disordered" evidence="5">
    <location>
        <begin position="1"/>
        <end position="49"/>
    </location>
</feature>
<dbReference type="EMBL" id="LN733737">
    <property type="protein sequence ID" value="CEP17889.1"/>
    <property type="molecule type" value="Genomic_DNA"/>
</dbReference>
<evidence type="ECO:0000256" key="1">
    <source>
        <dbReference type="ARBA" id="ARBA00004496"/>
    </source>
</evidence>
<organism evidence="7 8">
    <name type="scientific">Parasitella parasitica</name>
    <dbReference type="NCBI Taxonomy" id="35722"/>
    <lineage>
        <taxon>Eukaryota</taxon>
        <taxon>Fungi</taxon>
        <taxon>Fungi incertae sedis</taxon>
        <taxon>Mucoromycota</taxon>
        <taxon>Mucoromycotina</taxon>
        <taxon>Mucoromycetes</taxon>
        <taxon>Mucorales</taxon>
        <taxon>Mucorineae</taxon>
        <taxon>Mucoraceae</taxon>
        <taxon>Parasitella</taxon>
    </lineage>
</organism>
<dbReference type="InterPro" id="IPR019452">
    <property type="entry name" value="VPS39/TGF_beta_rcpt-assoc_1"/>
</dbReference>
<protein>
    <recommendedName>
        <fullName evidence="6">CNH domain-containing protein</fullName>
    </recommendedName>
</protein>
<dbReference type="PANTHER" id="PTHR12894:SF27">
    <property type="entry name" value="TRANSFORMING GROWTH FACTOR-BETA RECEPTOR-ASSOCIATED PROTEIN 1"/>
    <property type="match status" value="1"/>
</dbReference>
<dbReference type="OrthoDB" id="10258882at2759"/>
<evidence type="ECO:0000313" key="8">
    <source>
        <dbReference type="Proteomes" id="UP000054107"/>
    </source>
</evidence>
<evidence type="ECO:0000256" key="5">
    <source>
        <dbReference type="SAM" id="MobiDB-lite"/>
    </source>
</evidence>
<dbReference type="AlphaFoldDB" id="A0A0B7NSB6"/>
<proteinExistence type="predicted"/>
<dbReference type="Pfam" id="PF10366">
    <property type="entry name" value="Vps39_1"/>
    <property type="match status" value="1"/>
</dbReference>
<dbReference type="GO" id="GO:0034058">
    <property type="term" value="P:endosomal vesicle fusion"/>
    <property type="evidence" value="ECO:0007669"/>
    <property type="project" value="TreeGrafter"/>
</dbReference>
<feature type="domain" description="CNH" evidence="6">
    <location>
        <begin position="52"/>
        <end position="344"/>
    </location>
</feature>
<dbReference type="GO" id="GO:0016020">
    <property type="term" value="C:membrane"/>
    <property type="evidence" value="ECO:0007669"/>
    <property type="project" value="TreeGrafter"/>
</dbReference>
<dbReference type="InterPro" id="IPR001180">
    <property type="entry name" value="CNH_dom"/>
</dbReference>
<dbReference type="InterPro" id="IPR032914">
    <property type="entry name" value="Vam6/VPS39/TRAP1"/>
</dbReference>
<keyword evidence="2" id="KW-0813">Transport</keyword>